<proteinExistence type="predicted"/>
<sequence>IIGRHATWPGTEATALITYPRLPVNRELTQYVETSIRLGLNCFQGHAYQMLEGVYNITTYGMSGGDALLARKLIEIVEPFYTGDVY</sequence>
<protein>
    <submittedName>
        <fullName evidence="1">Uncharacterized protein</fullName>
    </submittedName>
</protein>
<name>A0A564YFY2_HYMDI</name>
<gene>
    <name evidence="1" type="ORF">WMSIL1_LOCUS5517</name>
</gene>
<accession>A0A564YFY2</accession>
<organism evidence="1 2">
    <name type="scientific">Hymenolepis diminuta</name>
    <name type="common">Rat tapeworm</name>
    <dbReference type="NCBI Taxonomy" id="6216"/>
    <lineage>
        <taxon>Eukaryota</taxon>
        <taxon>Metazoa</taxon>
        <taxon>Spiralia</taxon>
        <taxon>Lophotrochozoa</taxon>
        <taxon>Platyhelminthes</taxon>
        <taxon>Cestoda</taxon>
        <taxon>Eucestoda</taxon>
        <taxon>Cyclophyllidea</taxon>
        <taxon>Hymenolepididae</taxon>
        <taxon>Hymenolepis</taxon>
    </lineage>
</organism>
<evidence type="ECO:0000313" key="1">
    <source>
        <dbReference type="EMBL" id="VUZ45523.1"/>
    </source>
</evidence>
<dbReference type="EMBL" id="CABIJS010000177">
    <property type="protein sequence ID" value="VUZ45523.1"/>
    <property type="molecule type" value="Genomic_DNA"/>
</dbReference>
<dbReference type="Proteomes" id="UP000321570">
    <property type="component" value="Unassembled WGS sequence"/>
</dbReference>
<keyword evidence="2" id="KW-1185">Reference proteome</keyword>
<evidence type="ECO:0000313" key="2">
    <source>
        <dbReference type="Proteomes" id="UP000321570"/>
    </source>
</evidence>
<reference evidence="1 2" key="1">
    <citation type="submission" date="2019-07" db="EMBL/GenBank/DDBJ databases">
        <authorList>
            <person name="Jastrzebski P J."/>
            <person name="Paukszto L."/>
            <person name="Jastrzebski P J."/>
        </authorList>
    </citation>
    <scope>NUCLEOTIDE SEQUENCE [LARGE SCALE GENOMIC DNA]</scope>
    <source>
        <strain evidence="1 2">WMS-il1</strain>
    </source>
</reference>
<feature type="non-terminal residue" evidence="1">
    <location>
        <position position="86"/>
    </location>
</feature>
<feature type="non-terminal residue" evidence="1">
    <location>
        <position position="1"/>
    </location>
</feature>
<dbReference type="AlphaFoldDB" id="A0A564YFY2"/>